<evidence type="ECO:0000259" key="1">
    <source>
        <dbReference type="Pfam" id="PF00462"/>
    </source>
</evidence>
<name>A0AA96VK49_9EURY</name>
<reference evidence="2 3" key="1">
    <citation type="submission" date="2023-07" db="EMBL/GenBank/DDBJ databases">
        <title>Closed genome sequence of Methanimicrococcus sp. Es2.</title>
        <authorList>
            <person name="Protasov E."/>
            <person name="Platt K."/>
            <person name="Reeh H."/>
            <person name="Poehlein A."/>
            <person name="Daniel R."/>
            <person name="Brune A."/>
        </authorList>
    </citation>
    <scope>NUCLEOTIDE SEQUENCE [LARGE SCALE GENOMIC DNA]</scope>
    <source>
        <strain evidence="2 3">Es2</strain>
    </source>
</reference>
<dbReference type="EMBL" id="CP131062">
    <property type="protein sequence ID" value="WNY27857.1"/>
    <property type="molecule type" value="Genomic_DNA"/>
</dbReference>
<dbReference type="Pfam" id="PF00462">
    <property type="entry name" value="Glutaredoxin"/>
    <property type="match status" value="1"/>
</dbReference>
<proteinExistence type="predicted"/>
<sequence length="96" mass="10729">MLVLITEKSGESLSKVIIYTTDVCPKCKILKGFFQSQSVAYEEMDMSTPEALTELAVNNIFTNVAPVLQIDDKFLTYKEIFDGTAVKEDQIMTLIA</sequence>
<evidence type="ECO:0000313" key="3">
    <source>
        <dbReference type="Proteomes" id="UP001302662"/>
    </source>
</evidence>
<organism evidence="2 3">
    <name type="scientific">Methanimicrococcus stummii</name>
    <dbReference type="NCBI Taxonomy" id="3028294"/>
    <lineage>
        <taxon>Archaea</taxon>
        <taxon>Methanobacteriati</taxon>
        <taxon>Methanobacteriota</taxon>
        <taxon>Stenosarchaea group</taxon>
        <taxon>Methanomicrobia</taxon>
        <taxon>Methanosarcinales</taxon>
        <taxon>Methanosarcinaceae</taxon>
        <taxon>Methanimicrococcus</taxon>
    </lineage>
</organism>
<dbReference type="Gene3D" id="3.40.30.10">
    <property type="entry name" value="Glutaredoxin"/>
    <property type="match status" value="1"/>
</dbReference>
<dbReference type="KEGG" id="mees:MmiEs2_00300"/>
<keyword evidence="3" id="KW-1185">Reference proteome</keyword>
<gene>
    <name evidence="2" type="ORF">MmiEs2_00300</name>
</gene>
<dbReference type="SUPFAM" id="SSF52833">
    <property type="entry name" value="Thioredoxin-like"/>
    <property type="match status" value="1"/>
</dbReference>
<accession>A0AA96VK49</accession>
<dbReference type="AlphaFoldDB" id="A0AA96VK49"/>
<protein>
    <recommendedName>
        <fullName evidence="1">Glutaredoxin domain-containing protein</fullName>
    </recommendedName>
</protein>
<evidence type="ECO:0000313" key="2">
    <source>
        <dbReference type="EMBL" id="WNY27857.1"/>
    </source>
</evidence>
<dbReference type="PROSITE" id="PS51354">
    <property type="entry name" value="GLUTAREDOXIN_2"/>
    <property type="match status" value="1"/>
</dbReference>
<dbReference type="InterPro" id="IPR036249">
    <property type="entry name" value="Thioredoxin-like_sf"/>
</dbReference>
<dbReference type="Proteomes" id="UP001302662">
    <property type="component" value="Chromosome"/>
</dbReference>
<dbReference type="InterPro" id="IPR002109">
    <property type="entry name" value="Glutaredoxin"/>
</dbReference>
<feature type="domain" description="Glutaredoxin" evidence="1">
    <location>
        <begin position="16"/>
        <end position="74"/>
    </location>
</feature>